<dbReference type="InterPro" id="IPR017850">
    <property type="entry name" value="Alkaline_phosphatase_core_sf"/>
</dbReference>
<comment type="caution">
    <text evidence="2">The sequence shown here is derived from an EMBL/GenBank/DDBJ whole genome shotgun (WGS) entry which is preliminary data.</text>
</comment>
<dbReference type="PANTHER" id="PTHR10151:SF120">
    <property type="entry name" value="BIS(5'-ADENOSYL)-TRIPHOSPHATASE"/>
    <property type="match status" value="1"/>
</dbReference>
<evidence type="ECO:0000256" key="1">
    <source>
        <dbReference type="SAM" id="MobiDB-lite"/>
    </source>
</evidence>
<proteinExistence type="predicted"/>
<evidence type="ECO:0008006" key="4">
    <source>
        <dbReference type="Google" id="ProtNLM"/>
    </source>
</evidence>
<dbReference type="RefSeq" id="WP_008319265.1">
    <property type="nucleotide sequence ID" value="NZ_AOLN01000010.1"/>
</dbReference>
<dbReference type="GO" id="GO:0016787">
    <property type="term" value="F:hydrolase activity"/>
    <property type="evidence" value="ECO:0007669"/>
    <property type="project" value="UniProtKB-ARBA"/>
</dbReference>
<evidence type="ECO:0000313" key="2">
    <source>
        <dbReference type="EMBL" id="ELZ95837.1"/>
    </source>
</evidence>
<name>M0IIF7_9EURY</name>
<dbReference type="AlphaFoldDB" id="M0IIF7"/>
<dbReference type="PATRIC" id="fig|662479.7.peg.1232"/>
<reference evidence="2 3" key="1">
    <citation type="journal article" date="2014" name="PLoS Genet.">
        <title>Phylogenetically driven sequencing of extremely halophilic archaea reveals strategies for static and dynamic osmo-response.</title>
        <authorList>
            <person name="Becker E.A."/>
            <person name="Seitzer P.M."/>
            <person name="Tritt A."/>
            <person name="Larsen D."/>
            <person name="Krusor M."/>
            <person name="Yao A.I."/>
            <person name="Wu D."/>
            <person name="Madern D."/>
            <person name="Eisen J.A."/>
            <person name="Darling A.E."/>
            <person name="Facciotti M.T."/>
        </authorList>
    </citation>
    <scope>NUCLEOTIDE SEQUENCE [LARGE SCALE GENOMIC DNA]</scope>
    <source>
        <strain evidence="2 3">ATCC BAA-1512</strain>
    </source>
</reference>
<feature type="region of interest" description="Disordered" evidence="1">
    <location>
        <begin position="242"/>
        <end position="265"/>
    </location>
</feature>
<sequence>MRRRSYLSALAAGIPLSSLGSTGLSTAETQDTGSYLFEETFDELASALKPASDEYIDDSVRGWTHTPPEGWSVELAADMPQGTTEWQGWSFTTDAFWTAAAGQGRSEFTRADSVFAVADPDEWDDTDSPASEGTFDSTLVSKSIDLPDEASVYLGFASHYRQEDGQTADVVVSFDTGDEQTVLHYDGAADSDNGGDDVRNAYPVVEVSVPDGAQTMVVEWRLSNARNDWYWAIDVVRVASEPFDGGPKPGPDPIQLPDSPDGTSDEKVLVLGLDGVRWDKLRQANTPVFDRIREDGIGGPSQLYGPPLADSSSGPGWSTIATGVWPDKHGVTDNSFEGKQYDTYPDFLTLMERENPDLSTFAIMDWDPLSEQGTFSDAIDVKAPVESSLSWWDSGERIVATARDRLRNQNPDALFVYWVLVDMVGHTKSVGSDDYIEAIEQSDAWLGTLLDAIEARETRSEEDWLVVVTTDHGFEGFGHGGNTIQERTSFVYAIGDSISGQTPERQPEAVDIAHTALDHVGVTPAPGWDLDGIVLGTPSNDPFDDLKNQLKPAETVDIDSSVLGWTRTPPTGWSVGFASQMAERGTTEYRGWSFVSDEFWARRNLDGRQNFVRARDVVAVADPEKWNSGGNPIDDGFEFQTTLESSAFDVSGRETVSVEFRSHYRGTGGQIAQVFVSFDGGSQTERLRYDGSDDDTSSRTESLDVSVPAEASTMTVAWRLTASSADGFWAIDSPTIDAPQSSSE</sequence>
<dbReference type="STRING" id="662479.C440_06092"/>
<dbReference type="PANTHER" id="PTHR10151">
    <property type="entry name" value="ECTONUCLEOTIDE PYROPHOSPHATASE/PHOSPHODIESTERASE"/>
    <property type="match status" value="1"/>
</dbReference>
<organism evidence="2 3">
    <name type="scientific">Haloferax mucosum ATCC BAA-1512</name>
    <dbReference type="NCBI Taxonomy" id="662479"/>
    <lineage>
        <taxon>Archaea</taxon>
        <taxon>Methanobacteriati</taxon>
        <taxon>Methanobacteriota</taxon>
        <taxon>Stenosarchaea group</taxon>
        <taxon>Halobacteria</taxon>
        <taxon>Halobacteriales</taxon>
        <taxon>Haloferacaceae</taxon>
        <taxon>Haloferax</taxon>
    </lineage>
</organism>
<dbReference type="Gene3D" id="3.40.720.10">
    <property type="entry name" value="Alkaline Phosphatase, subunit A"/>
    <property type="match status" value="1"/>
</dbReference>
<dbReference type="Proteomes" id="UP000011550">
    <property type="component" value="Unassembled WGS sequence"/>
</dbReference>
<dbReference type="InterPro" id="IPR002591">
    <property type="entry name" value="Phosphodiest/P_Trfase"/>
</dbReference>
<dbReference type="Pfam" id="PF01663">
    <property type="entry name" value="Phosphodiest"/>
    <property type="match status" value="1"/>
</dbReference>
<gene>
    <name evidence="2" type="ORF">C440_06092</name>
</gene>
<accession>M0IIF7</accession>
<protein>
    <recommendedName>
        <fullName evidence="4">Type I phosphodiesterase/nucleotide pyrophosphatase</fullName>
    </recommendedName>
</protein>
<dbReference type="SUPFAM" id="SSF53649">
    <property type="entry name" value="Alkaline phosphatase-like"/>
    <property type="match status" value="1"/>
</dbReference>
<keyword evidence="3" id="KW-1185">Reference proteome</keyword>
<dbReference type="OrthoDB" id="198670at2157"/>
<dbReference type="EMBL" id="AOLN01000010">
    <property type="protein sequence ID" value="ELZ95837.1"/>
    <property type="molecule type" value="Genomic_DNA"/>
</dbReference>
<evidence type="ECO:0000313" key="3">
    <source>
        <dbReference type="Proteomes" id="UP000011550"/>
    </source>
</evidence>